<dbReference type="InterPro" id="IPR047589">
    <property type="entry name" value="DUF11_rpt"/>
</dbReference>
<evidence type="ECO:0000259" key="3">
    <source>
        <dbReference type="Pfam" id="PF24346"/>
    </source>
</evidence>
<feature type="region of interest" description="Disordered" evidence="1">
    <location>
        <begin position="2305"/>
        <end position="2337"/>
    </location>
</feature>
<feature type="domain" description="DUF7507" evidence="3">
    <location>
        <begin position="1367"/>
        <end position="1469"/>
    </location>
</feature>
<feature type="domain" description="DUF7507" evidence="3">
    <location>
        <begin position="1484"/>
        <end position="1588"/>
    </location>
</feature>
<feature type="region of interest" description="Disordered" evidence="1">
    <location>
        <begin position="2188"/>
        <end position="2213"/>
    </location>
</feature>
<evidence type="ECO:0000256" key="1">
    <source>
        <dbReference type="SAM" id="MobiDB-lite"/>
    </source>
</evidence>
<dbReference type="InterPro" id="IPR013783">
    <property type="entry name" value="Ig-like_fold"/>
</dbReference>
<keyword evidence="2" id="KW-0812">Transmembrane</keyword>
<feature type="region of interest" description="Disordered" evidence="1">
    <location>
        <begin position="1"/>
        <end position="24"/>
    </location>
</feature>
<keyword evidence="6" id="KW-1185">Reference proteome</keyword>
<feature type="region of interest" description="Disordered" evidence="1">
    <location>
        <begin position="1687"/>
        <end position="1708"/>
    </location>
</feature>
<dbReference type="Gene3D" id="2.60.40.10">
    <property type="entry name" value="Immunoglobulins"/>
    <property type="match status" value="2"/>
</dbReference>
<gene>
    <name evidence="5" type="ORF">SAMN04515671_1079</name>
</gene>
<dbReference type="Pfam" id="PF25549">
    <property type="entry name" value="DUF7927"/>
    <property type="match status" value="2"/>
</dbReference>
<organism evidence="5 6">
    <name type="scientific">Nakamurella panacisegetis</name>
    <dbReference type="NCBI Taxonomy" id="1090615"/>
    <lineage>
        <taxon>Bacteria</taxon>
        <taxon>Bacillati</taxon>
        <taxon>Actinomycetota</taxon>
        <taxon>Actinomycetes</taxon>
        <taxon>Nakamurellales</taxon>
        <taxon>Nakamurellaceae</taxon>
        <taxon>Nakamurella</taxon>
    </lineage>
</organism>
<feature type="domain" description="DUF7507" evidence="3">
    <location>
        <begin position="1958"/>
        <end position="2059"/>
    </location>
</feature>
<evidence type="ECO:0000259" key="4">
    <source>
        <dbReference type="Pfam" id="PF25549"/>
    </source>
</evidence>
<feature type="domain" description="DUF7927" evidence="4">
    <location>
        <begin position="1237"/>
        <end position="1352"/>
    </location>
</feature>
<evidence type="ECO:0000313" key="6">
    <source>
        <dbReference type="Proteomes" id="UP000198741"/>
    </source>
</evidence>
<dbReference type="STRING" id="1090615.SAMN04515671_1079"/>
<feature type="region of interest" description="Disordered" evidence="1">
    <location>
        <begin position="1812"/>
        <end position="1835"/>
    </location>
</feature>
<dbReference type="PANTHER" id="PTHR34819">
    <property type="entry name" value="LARGE CYSTEINE-RICH PERIPLASMIC PROTEIN OMCB"/>
    <property type="match status" value="1"/>
</dbReference>
<feature type="compositionally biased region" description="Low complexity" evidence="1">
    <location>
        <begin position="1687"/>
        <end position="1700"/>
    </location>
</feature>
<evidence type="ECO:0000313" key="5">
    <source>
        <dbReference type="EMBL" id="SDO48193.1"/>
    </source>
</evidence>
<dbReference type="GO" id="GO:0005975">
    <property type="term" value="P:carbohydrate metabolic process"/>
    <property type="evidence" value="ECO:0007669"/>
    <property type="project" value="UniProtKB-ARBA"/>
</dbReference>
<feature type="domain" description="DUF7507" evidence="3">
    <location>
        <begin position="1601"/>
        <end position="1702"/>
    </location>
</feature>
<dbReference type="PANTHER" id="PTHR34819:SF3">
    <property type="entry name" value="CELL SURFACE PROTEIN"/>
    <property type="match status" value="1"/>
</dbReference>
<feature type="domain" description="DUF7507" evidence="3">
    <location>
        <begin position="1719"/>
        <end position="1819"/>
    </location>
</feature>
<dbReference type="InterPro" id="IPR051172">
    <property type="entry name" value="Chlamydia_OmcB"/>
</dbReference>
<dbReference type="Proteomes" id="UP000198741">
    <property type="component" value="Chromosome I"/>
</dbReference>
<feature type="domain" description="DUF7507" evidence="3">
    <location>
        <begin position="1842"/>
        <end position="1945"/>
    </location>
</feature>
<feature type="region of interest" description="Disordered" evidence="1">
    <location>
        <begin position="867"/>
        <end position="895"/>
    </location>
</feature>
<feature type="compositionally biased region" description="Polar residues" evidence="1">
    <location>
        <begin position="2326"/>
        <end position="2335"/>
    </location>
</feature>
<accession>A0A1H0JXG5</accession>
<protein>
    <submittedName>
        <fullName evidence="5">Conserved repeat domain-containing protein/fimbrial isopeptide formation D2 domain-containing protein</fullName>
    </submittedName>
</protein>
<feature type="region of interest" description="Disordered" evidence="1">
    <location>
        <begin position="1571"/>
        <end position="1592"/>
    </location>
</feature>
<feature type="domain" description="DUF7507" evidence="3">
    <location>
        <begin position="2221"/>
        <end position="2317"/>
    </location>
</feature>
<name>A0A1H0JXG5_9ACTN</name>
<reference evidence="5 6" key="1">
    <citation type="submission" date="2016-10" db="EMBL/GenBank/DDBJ databases">
        <authorList>
            <person name="de Groot N.N."/>
        </authorList>
    </citation>
    <scope>NUCLEOTIDE SEQUENCE [LARGE SCALE GENOMIC DNA]</scope>
    <source>
        <strain evidence="6">P4-7,KCTC 19426,CECT 7604</strain>
    </source>
</reference>
<keyword evidence="2" id="KW-0472">Membrane</keyword>
<keyword evidence="2" id="KW-1133">Transmembrane helix</keyword>
<feature type="domain" description="DUF7507" evidence="3">
    <location>
        <begin position="2341"/>
        <end position="2445"/>
    </location>
</feature>
<feature type="domain" description="DUF7927" evidence="4">
    <location>
        <begin position="1102"/>
        <end position="1226"/>
    </location>
</feature>
<dbReference type="OrthoDB" id="3225333at2"/>
<dbReference type="InterPro" id="IPR057687">
    <property type="entry name" value="DUF7927"/>
</dbReference>
<dbReference type="EMBL" id="LT629710">
    <property type="protein sequence ID" value="SDO48193.1"/>
    <property type="molecule type" value="Genomic_DNA"/>
</dbReference>
<dbReference type="InterPro" id="IPR055354">
    <property type="entry name" value="DUF7507"/>
</dbReference>
<dbReference type="NCBIfam" id="TIGR01451">
    <property type="entry name" value="B_ant_repeat"/>
    <property type="match status" value="6"/>
</dbReference>
<sequence>MFRRPVSPVPASTRSRGLRTVRKPNPLVRGSRRWRNSAVLVIVIALVAVFAGTTVASAATVAKHELTANWADAPAPTDAPYGVTRTAEFHLSTNDVSDPFANDPVSNVRATLTATNGVFVSIPAVCKTKGVVPLSAISANGTQLLCNVGTITEGTASVIQAPVKATGAAGSKLSVSGTATSDSAVAPTAPASTPALPITGTHGMDLVLSAPNQNYQGANAPSRSGGNRSTVIVDYGVAMTAGSVAGPATYTFTVDIAVSVSGQLTGLQWEGCAPVDNTAQATGIPYSASTFANRTNVPTCSISGSGTHYTVTLSGLDYSLQHVPTVDSLGNAIPSTTNFVAAGKLTFSYSTPITASTGVTFSATPSPFTFADGVTQAETNTGNDVTGTTVVLPGAFAISWQGGPTTGRSPWDANLWAAPGTAQNLTLPVPGAGTSTNPGTPVSPLQLPLVSSADSVTWSTYTGAGGADMAGSCSMVQNPAAFTPRYVDTLAADGASYSRITTAHIWYRTDAINTKTETCGEPVGVAGSPWIAAPFPAGCATQPLINVVYSDDQCLVNLPAGVTAVKMTWNPAVDQQTHHMLRVWGYVPPTAPIGAESWTVGAFNAPFNTATVFPGYPTLNNYINISTSPAVLAVIPGSTYGPNTNGQRDAMRIQGPTGVITKTTPSTTATPGVPVSYNLTAEADLAVQSPPNQTFTVTDTLPAGMTYVAGSGAPTPTVTTSGGQQTLTWTFTNVAANTPQPITYQAQTAANSAIAPGTVLTNTAQIDVPGDSRPAAVRQATASVTVPSGGATVLGKSVEANVLSFYGDSSAWDLVINSQDPVDNPFTDTIDILPSKLDGRGTNADGGYSITGVTPPTGGTVYYTSDPISSLSSDPRATSNGGTPGSISGNTVHWSTTPVAHPTAIRVIGGDLAPGATQTIRIAFSTPAGSSCTAPTASDNKPGQVLVNSASSLAGHTALPMLSSATTTIGDCYALDLKKYVLAKGGNPASDPTAAGSDYHDANSVADFQQHAVGDSVPYKIVVTNKGTGTLTNIPVSDPLVPGCDTTIASLAAGASTTISCSGTAAVGTTVNTATSTITPPTGPTLTATDVAGIVVPDPFHVVKTANVGTAVSVGQIITYTIKVTEPTTSAAPFLAPSLTDDLSAVLDDAQYQGDVSASFGTAVVTGNTLKWSAPSIMPGQSATITYSVKVNNPDTGNKVLTNTVETPPNSSNCPLNSTDPACSVTTSVASYTVAKAASAATVLQGGVVTYTVKVVNTGAVEYPASGAGAASFTDTLTGVSDDGAYVAGSATASAGTVSVTGGVVSWTGPLAVSPAAGSSVTVTYQVKVDAADTGDKLLTNKVVPDGPGGVCATTGGCATSTIVQVPKIDLVKTANPTTVDKAGQTVTYSFLVTNTGNVTLTDAAVVDTAFSGTGTPPVITCPPAASSLAPGASVTCTAPYVVTQADVDAGMVTNTATATGTPPAGPAPVSPPSSAIVNIPLKAAISVVKSADTAAMNAIVLGQTVTYSYVVTNTGNVTLTDPSVTETAFSGTGVVPVPVCPTGVTLAPGAQMTCTASYVVTQADVDTGTISNTATSTGTPPSGPPPVSPPSTVVVPAPPAPAITLDKTVNPTTVGKAGDTVLYSFLITNTGNVTLANATVTEQKFSGTGTPLVITCPPAADSLLPGASVTCTAPYTLTQADADAGSVTNTATATGTPPGTTEPPVSPPADAILAVPPAPALTIVKSADPVVVAHAGDTVTYSYLVTNTGNVTLHAVGVSETKALFSGTGTLPAPTCNPSVLAPGDSVTCTAVYTTTQADVDAGVITNTAVAHGTGPVTPTDPNPQPTDSGPSTAVVTAPPTPAITLKKSADPVTIAKAGQKVTYSFLVTNTGNVTMDKVAVSEDSFSGTGTPLVVVCPQGALAPGESLTCTAGYVATQADVDAGFIENLATAHASSPGSDTPTDSNSSSALVTAPSTPGIAVVKSADPAAQKAITVGQTVTYSFLVTNTGNVTLTDVTVNEGAFSGTGSMSAPNCPAGAASLAPGHAITCTATYVVTQADVDAGKITNTATSTGTPPCLVQVPAGKRTAAARAAEAADQSCSAPISPPSTVTVPQPPAPAITLVKSVTPTVVAAAGEKVTYRFRVTNTGNVTLRTVGITETAFSGTGNPPVITCPAATLAPAATEICTAPYTVTQADVDAGVITNTATAHGTQPPTSDDPSPTPTDSNPSKAVVTAEPVPAITVVKSATPTTVTVAGDKVTYSFKVTNTGNVTLHQVGVTETAFSGTGTAPVPSCPSSTLAPGASEVCTATYTATQADIDAGKLTNTATSHGTPPVTPGDPHPKPTTSEPSSAKVTAGAAPSITVVKTADTTTVSRVGQQITYSFLVTNTGNVTLTHVTVDEGAFSGTGTLSAISCPSGTASLAPAAKITCTATYLTTAADLAAGTLTNTATAGGTPPGSTPIVSVRSEARVLAQPANPPLAYTGVPLLTEILWAAAFLLLGAMALIIGRRRKVS</sequence>
<proteinExistence type="predicted"/>
<feature type="domain" description="DUF7507" evidence="3">
    <location>
        <begin position="1010"/>
        <end position="1088"/>
    </location>
</feature>
<feature type="compositionally biased region" description="Low complexity" evidence="1">
    <location>
        <begin position="2195"/>
        <end position="2208"/>
    </location>
</feature>
<feature type="domain" description="DUF7507" evidence="3">
    <location>
        <begin position="2099"/>
        <end position="2197"/>
    </location>
</feature>
<feature type="transmembrane region" description="Helical" evidence="2">
    <location>
        <begin position="2473"/>
        <end position="2490"/>
    </location>
</feature>
<feature type="region of interest" description="Disordered" evidence="1">
    <location>
        <begin position="1934"/>
        <end position="1953"/>
    </location>
</feature>
<evidence type="ECO:0000256" key="2">
    <source>
        <dbReference type="SAM" id="Phobius"/>
    </source>
</evidence>
<dbReference type="Pfam" id="PF24346">
    <property type="entry name" value="DUF7507"/>
    <property type="match status" value="10"/>
</dbReference>
<dbReference type="Gene3D" id="2.60.40.740">
    <property type="match status" value="2"/>
</dbReference>